<dbReference type="SMART" id="SM00881">
    <property type="entry name" value="CoA_binding"/>
    <property type="match status" value="1"/>
</dbReference>
<keyword evidence="3" id="KW-1185">Reference proteome</keyword>
<protein>
    <recommendedName>
        <fullName evidence="1">CoA-binding domain-containing protein</fullName>
    </recommendedName>
</protein>
<dbReference type="Gene3D" id="3.40.50.720">
    <property type="entry name" value="NAD(P)-binding Rossmann-like Domain"/>
    <property type="match status" value="1"/>
</dbReference>
<proteinExistence type="predicted"/>
<organism evidence="2 3">
    <name type="scientific">Flexivirga endophytica</name>
    <dbReference type="NCBI Taxonomy" id="1849103"/>
    <lineage>
        <taxon>Bacteria</taxon>
        <taxon>Bacillati</taxon>
        <taxon>Actinomycetota</taxon>
        <taxon>Actinomycetes</taxon>
        <taxon>Micrococcales</taxon>
        <taxon>Dermacoccaceae</taxon>
        <taxon>Flexivirga</taxon>
    </lineage>
</organism>
<gene>
    <name evidence="2" type="ORF">GCM10011492_18300</name>
</gene>
<evidence type="ECO:0000259" key="1">
    <source>
        <dbReference type="SMART" id="SM00881"/>
    </source>
</evidence>
<evidence type="ECO:0000313" key="3">
    <source>
        <dbReference type="Proteomes" id="UP000636793"/>
    </source>
</evidence>
<accession>A0A916WTI5</accession>
<dbReference type="EMBL" id="BMHI01000003">
    <property type="protein sequence ID" value="GGB28416.1"/>
    <property type="molecule type" value="Genomic_DNA"/>
</dbReference>
<comment type="caution">
    <text evidence="2">The sequence shown here is derived from an EMBL/GenBank/DDBJ whole genome shotgun (WGS) entry which is preliminary data.</text>
</comment>
<dbReference type="SUPFAM" id="SSF51735">
    <property type="entry name" value="NAD(P)-binding Rossmann-fold domains"/>
    <property type="match status" value="1"/>
</dbReference>
<reference evidence="2" key="1">
    <citation type="journal article" date="2014" name="Int. J. Syst. Evol. Microbiol.">
        <title>Complete genome sequence of Corynebacterium casei LMG S-19264T (=DSM 44701T), isolated from a smear-ripened cheese.</title>
        <authorList>
            <consortium name="US DOE Joint Genome Institute (JGI-PGF)"/>
            <person name="Walter F."/>
            <person name="Albersmeier A."/>
            <person name="Kalinowski J."/>
            <person name="Ruckert C."/>
        </authorList>
    </citation>
    <scope>NUCLEOTIDE SEQUENCE</scope>
    <source>
        <strain evidence="2">CGMCC 1.15085</strain>
    </source>
</reference>
<dbReference type="InterPro" id="IPR003781">
    <property type="entry name" value="CoA-bd"/>
</dbReference>
<dbReference type="Pfam" id="PF13380">
    <property type="entry name" value="CoA_binding_2"/>
    <property type="match status" value="1"/>
</dbReference>
<feature type="domain" description="CoA-binding" evidence="1">
    <location>
        <begin position="19"/>
        <end position="112"/>
    </location>
</feature>
<sequence length="146" mass="15897">MSEQPKWTGPTRPELRGLLRDARTVAVVGVSDKPARPSHGVAAYLIEHTHYEVWLVNPHLTTLFGRTVYPSLAALPSAPDIVDVFRRSSELPGITDEAIAVGANTLWFQLGLYDERLATAATSAGLTVVMDRCLKVEHRALLGPAD</sequence>
<dbReference type="PANTHER" id="PTHR33303">
    <property type="entry name" value="CYTOPLASMIC PROTEIN-RELATED"/>
    <property type="match status" value="1"/>
</dbReference>
<dbReference type="PANTHER" id="PTHR33303:SF2">
    <property type="entry name" value="COA-BINDING DOMAIN-CONTAINING PROTEIN"/>
    <property type="match status" value="1"/>
</dbReference>
<dbReference type="RefSeq" id="WP_188836721.1">
    <property type="nucleotide sequence ID" value="NZ_BMHI01000003.1"/>
</dbReference>
<evidence type="ECO:0000313" key="2">
    <source>
        <dbReference type="EMBL" id="GGB28416.1"/>
    </source>
</evidence>
<dbReference type="InterPro" id="IPR036291">
    <property type="entry name" value="NAD(P)-bd_dom_sf"/>
</dbReference>
<reference evidence="2" key="2">
    <citation type="submission" date="2020-09" db="EMBL/GenBank/DDBJ databases">
        <authorList>
            <person name="Sun Q."/>
            <person name="Zhou Y."/>
        </authorList>
    </citation>
    <scope>NUCLEOTIDE SEQUENCE</scope>
    <source>
        <strain evidence="2">CGMCC 1.15085</strain>
    </source>
</reference>
<name>A0A916WTI5_9MICO</name>
<dbReference type="AlphaFoldDB" id="A0A916WTI5"/>
<dbReference type="Proteomes" id="UP000636793">
    <property type="component" value="Unassembled WGS sequence"/>
</dbReference>